<reference evidence="2" key="1">
    <citation type="journal article" date="2014" name="Int. J. Syst. Evol. Microbiol.">
        <title>Complete genome sequence of Corynebacterium casei LMG S-19264T (=DSM 44701T), isolated from a smear-ripened cheese.</title>
        <authorList>
            <consortium name="US DOE Joint Genome Institute (JGI-PGF)"/>
            <person name="Walter F."/>
            <person name="Albersmeier A."/>
            <person name="Kalinowski J."/>
            <person name="Ruckert C."/>
        </authorList>
    </citation>
    <scope>NUCLEOTIDE SEQUENCE</scope>
    <source>
        <strain evidence="2">JCM 4122</strain>
    </source>
</reference>
<accession>A0A919BR30</accession>
<dbReference type="Pfam" id="PF05118">
    <property type="entry name" value="Asp_Arg_Hydrox"/>
    <property type="match status" value="1"/>
</dbReference>
<dbReference type="Gene3D" id="2.60.120.330">
    <property type="entry name" value="B-lactam Antibiotic, Isopenicillin N Synthase, Chain"/>
    <property type="match status" value="1"/>
</dbReference>
<dbReference type="RefSeq" id="WP_190042385.1">
    <property type="nucleotide sequence ID" value="NZ_BNBE01000002.1"/>
</dbReference>
<dbReference type="Proteomes" id="UP000632849">
    <property type="component" value="Unassembled WGS sequence"/>
</dbReference>
<evidence type="ECO:0000313" key="2">
    <source>
        <dbReference type="EMBL" id="GHG04803.1"/>
    </source>
</evidence>
<protein>
    <recommendedName>
        <fullName evidence="1">Aspartyl/asparaginy/proline hydroxylase domain-containing protein</fullName>
    </recommendedName>
</protein>
<feature type="domain" description="Aspartyl/asparaginy/proline hydroxylase" evidence="1">
    <location>
        <begin position="25"/>
        <end position="189"/>
    </location>
</feature>
<gene>
    <name evidence="2" type="ORF">GCM10017667_39240</name>
</gene>
<dbReference type="SUPFAM" id="SSF51197">
    <property type="entry name" value="Clavaminate synthase-like"/>
    <property type="match status" value="1"/>
</dbReference>
<name>A0A919BR30_STRFL</name>
<dbReference type="InterPro" id="IPR027443">
    <property type="entry name" value="IPNS-like_sf"/>
</dbReference>
<sequence>MPTSLTTAAEAAQLHPSFDLDADLLATELAAVTHHTWNVQRTHTYGGQTGMPAAIDWRVLPLRSLGGDPERTDPGGPGPQPFAATRWLDQLPYLTQILDFLPAPLNAVRLMALGPGTVSNPHRDPKYRLDRGIVRLHIPVITDPGAVLVLDGAEHRWQPGTLWYGDFSREHLVRNTSTTVTRVHVVIDALLTAGLAAWFPDSWQELLTRGEVLLNHHTPAAPPDWPADLPYETLLPSGFADFDAPAPLDGRLVPARVTRDADGVLALTTAGRTFALVPAGAGGEFRFSGWSEQRTLQPDSDGTGLTLRVRRGRSLADRYVPAAPHTP</sequence>
<comment type="caution">
    <text evidence="2">The sequence shown here is derived from an EMBL/GenBank/DDBJ whole genome shotgun (WGS) entry which is preliminary data.</text>
</comment>
<evidence type="ECO:0000313" key="3">
    <source>
        <dbReference type="Proteomes" id="UP000632849"/>
    </source>
</evidence>
<organism evidence="2 3">
    <name type="scientific">Streptomyces filamentosus</name>
    <name type="common">Streptomyces roseosporus</name>
    <dbReference type="NCBI Taxonomy" id="67294"/>
    <lineage>
        <taxon>Bacteria</taxon>
        <taxon>Bacillati</taxon>
        <taxon>Actinomycetota</taxon>
        <taxon>Actinomycetes</taxon>
        <taxon>Kitasatosporales</taxon>
        <taxon>Streptomycetaceae</taxon>
        <taxon>Streptomyces</taxon>
    </lineage>
</organism>
<reference evidence="2" key="2">
    <citation type="submission" date="2020-09" db="EMBL/GenBank/DDBJ databases">
        <authorList>
            <person name="Sun Q."/>
            <person name="Ohkuma M."/>
        </authorList>
    </citation>
    <scope>NUCLEOTIDE SEQUENCE</scope>
    <source>
        <strain evidence="2">JCM 4122</strain>
    </source>
</reference>
<dbReference type="AlphaFoldDB" id="A0A919BR30"/>
<keyword evidence="3" id="KW-1185">Reference proteome</keyword>
<dbReference type="EMBL" id="BNBE01000002">
    <property type="protein sequence ID" value="GHG04803.1"/>
    <property type="molecule type" value="Genomic_DNA"/>
</dbReference>
<proteinExistence type="predicted"/>
<dbReference type="InterPro" id="IPR007803">
    <property type="entry name" value="Asp/Arg/Pro-Hydrxlase"/>
</dbReference>
<evidence type="ECO:0000259" key="1">
    <source>
        <dbReference type="Pfam" id="PF05118"/>
    </source>
</evidence>